<dbReference type="SUPFAM" id="SSF52540">
    <property type="entry name" value="P-loop containing nucleoside triphosphate hydrolases"/>
    <property type="match status" value="1"/>
</dbReference>
<gene>
    <name evidence="5" type="ORF">A2840_00835</name>
</gene>
<evidence type="ECO:0000256" key="1">
    <source>
        <dbReference type="ARBA" id="ARBA00006611"/>
    </source>
</evidence>
<dbReference type="CDD" id="cd01129">
    <property type="entry name" value="PulE-GspE-like"/>
    <property type="match status" value="1"/>
</dbReference>
<dbReference type="InterPro" id="IPR007831">
    <property type="entry name" value="T2SS_GspE_N"/>
</dbReference>
<dbReference type="PANTHER" id="PTHR30258">
    <property type="entry name" value="TYPE II SECRETION SYSTEM PROTEIN GSPE-RELATED"/>
    <property type="match status" value="1"/>
</dbReference>
<organism evidence="5 6">
    <name type="scientific">Candidatus Buchananbacteria bacterium RIFCSPHIGHO2_01_FULL_47_11b</name>
    <dbReference type="NCBI Taxonomy" id="1797537"/>
    <lineage>
        <taxon>Bacteria</taxon>
        <taxon>Candidatus Buchananiibacteriota</taxon>
    </lineage>
</organism>
<reference evidence="5 6" key="1">
    <citation type="journal article" date="2016" name="Nat. Commun.">
        <title>Thousands of microbial genomes shed light on interconnected biogeochemical processes in an aquifer system.</title>
        <authorList>
            <person name="Anantharaman K."/>
            <person name="Brown C.T."/>
            <person name="Hug L.A."/>
            <person name="Sharon I."/>
            <person name="Castelle C.J."/>
            <person name="Probst A.J."/>
            <person name="Thomas B.C."/>
            <person name="Singh A."/>
            <person name="Wilkins M.J."/>
            <person name="Karaoz U."/>
            <person name="Brodie E.L."/>
            <person name="Williams K.H."/>
            <person name="Hubbard S.S."/>
            <person name="Banfield J.F."/>
        </authorList>
    </citation>
    <scope>NUCLEOTIDE SEQUENCE [LARGE SCALE GENOMIC DNA]</scope>
</reference>
<dbReference type="PANTHER" id="PTHR30258:SF1">
    <property type="entry name" value="PROTEIN TRANSPORT PROTEIN HOFB HOMOLOG"/>
    <property type="match status" value="1"/>
</dbReference>
<dbReference type="SMART" id="SM00382">
    <property type="entry name" value="AAA"/>
    <property type="match status" value="1"/>
</dbReference>
<dbReference type="Gene3D" id="3.30.300.160">
    <property type="entry name" value="Type II secretion system, protein E, N-terminal domain"/>
    <property type="match status" value="1"/>
</dbReference>
<dbReference type="Proteomes" id="UP000178385">
    <property type="component" value="Unassembled WGS sequence"/>
</dbReference>
<evidence type="ECO:0000259" key="4">
    <source>
        <dbReference type="SMART" id="SM00382"/>
    </source>
</evidence>
<dbReference type="InterPro" id="IPR037257">
    <property type="entry name" value="T2SS_E_N_sf"/>
</dbReference>
<protein>
    <recommendedName>
        <fullName evidence="4">AAA+ ATPase domain-containing protein</fullName>
    </recommendedName>
</protein>
<dbReference type="GO" id="GO:0016887">
    <property type="term" value="F:ATP hydrolysis activity"/>
    <property type="evidence" value="ECO:0007669"/>
    <property type="project" value="TreeGrafter"/>
</dbReference>
<sequence>MYKDQTQLLETLVKRNAITRAVAEEIKDKAQASEKQPEEILLGEKIVDEEKITAAKSALLNIPPANLRGIKIVRKVLELIPREVAENYEMVAFKRDGNELHVGMINPQNFKAIEAVEFLAQKAGLKVRHFIISPSSFREAFRSYQVLGEEVDEALAGLKTGDLYRETVGGKKPVKMDEVVKSAPVSKMVLVIIRHAIDGRASDIHIEPGIRDTRVRYRIDGMLRTSLVLPKYIHAAVVARIKVLANMKLDETRKPQDGRIRLTVENREVDFRVSTLPLFEGEKVVLRILDSSDSIPTLDQLGFHKIHIRMIEEAIRKPHGLSLLTGPTGSGKTTTLYTILTMLNQEGSNIVTLEDPIEYYMSGVNQSQIQPEVGYTFAGGLRAILRQDPNIIMLGEIRDAETTELVIHASLTGHMVLSTLHTNSSMGAIPRLIDLGAEPFLLSSVINLVIAQRLARKICPDCKKEYTPPPAMLEKIKKELAATPKEFLEDVDTKELHFWQGEGCAHCGNLGYRGRMAVSEVITITRPIRDIINDGASRQRIEVELTKQTFITLTQDTLLKALKGATTLEEVMRVAQL</sequence>
<comment type="caution">
    <text evidence="5">The sequence shown here is derived from an EMBL/GenBank/DDBJ whole genome shotgun (WGS) entry which is preliminary data.</text>
</comment>
<dbReference type="GO" id="GO:0005886">
    <property type="term" value="C:plasma membrane"/>
    <property type="evidence" value="ECO:0007669"/>
    <property type="project" value="TreeGrafter"/>
</dbReference>
<dbReference type="InterPro" id="IPR001482">
    <property type="entry name" value="T2SS/T4SS_dom"/>
</dbReference>
<evidence type="ECO:0000256" key="3">
    <source>
        <dbReference type="ARBA" id="ARBA00022840"/>
    </source>
</evidence>
<dbReference type="InterPro" id="IPR027417">
    <property type="entry name" value="P-loop_NTPase"/>
</dbReference>
<evidence type="ECO:0000313" key="6">
    <source>
        <dbReference type="Proteomes" id="UP000178385"/>
    </source>
</evidence>
<dbReference type="Pfam" id="PF00437">
    <property type="entry name" value="T2SSE"/>
    <property type="match status" value="1"/>
</dbReference>
<evidence type="ECO:0000256" key="2">
    <source>
        <dbReference type="ARBA" id="ARBA00022741"/>
    </source>
</evidence>
<proteinExistence type="inferred from homology"/>
<dbReference type="GO" id="GO:0005524">
    <property type="term" value="F:ATP binding"/>
    <property type="evidence" value="ECO:0007669"/>
    <property type="project" value="UniProtKB-KW"/>
</dbReference>
<dbReference type="AlphaFoldDB" id="A0A1G1Y227"/>
<dbReference type="InterPro" id="IPR003593">
    <property type="entry name" value="AAA+_ATPase"/>
</dbReference>
<evidence type="ECO:0000313" key="5">
    <source>
        <dbReference type="EMBL" id="OGY46393.1"/>
    </source>
</evidence>
<dbReference type="SUPFAM" id="SSF160246">
    <property type="entry name" value="EspE N-terminal domain-like"/>
    <property type="match status" value="1"/>
</dbReference>
<dbReference type="Gene3D" id="3.40.50.300">
    <property type="entry name" value="P-loop containing nucleotide triphosphate hydrolases"/>
    <property type="match status" value="1"/>
</dbReference>
<feature type="domain" description="AAA+ ATPase" evidence="4">
    <location>
        <begin position="318"/>
        <end position="547"/>
    </location>
</feature>
<dbReference type="EMBL" id="MHIG01000033">
    <property type="protein sequence ID" value="OGY46393.1"/>
    <property type="molecule type" value="Genomic_DNA"/>
</dbReference>
<name>A0A1G1Y227_9BACT</name>
<keyword evidence="2" id="KW-0547">Nucleotide-binding</keyword>
<dbReference type="Pfam" id="PF05157">
    <property type="entry name" value="MshEN"/>
    <property type="match status" value="1"/>
</dbReference>
<accession>A0A1G1Y227</accession>
<dbReference type="Gene3D" id="3.30.450.90">
    <property type="match status" value="1"/>
</dbReference>
<keyword evidence="3" id="KW-0067">ATP-binding</keyword>
<comment type="similarity">
    <text evidence="1">Belongs to the GSP E family.</text>
</comment>